<accession>A0A089P0Z0</accession>
<dbReference type="InterPro" id="IPR036259">
    <property type="entry name" value="MFS_trans_sf"/>
</dbReference>
<sequence length="474" mass="47639">MDARLQAATPSDSAAPAAGSVVAVTRRLDTLPITRLHVAALAVCTLGLFTDIAEVALSNALAAIFLAPPHNMPRGSLSLLLASVFAGGAVGAPFFGILGDRFGRRRALQASLALMAAGSLAAAASQGLTALTLARTVSGFAIGGFPPLVATYLAEVTPARHRGATLMVCAGIGLLGGLAVLLLVQALAPGAPLGVEPWRWALILGGALAALGSILFAGLPESPRWLASVGRPVEADGACRRFERAAGRAPVVGAADLAPAPAIHGPAIHGPAIHGPAGFRALFTGTRQTRQTALFVGLFTLAPLATIAFPLLSAVVMVEKGFRVDQSLAFAALSMLGPPLGTLLTALVIDRLERRACLTALAAAMAALGTAFAASGTFLTLVLVGIAFNTAAATYGSVLAVYATELLPTPLRASAMTCAWAGGRVAAALAPLILLPVLSAYGPHAMFAVITIVLGASAALLLAGPRGLSGRAVA</sequence>
<comment type="subcellular location">
    <subcellularLocation>
        <location evidence="1">Membrane</location>
        <topology evidence="1">Multi-pass membrane protein</topology>
    </subcellularLocation>
</comment>
<dbReference type="SUPFAM" id="SSF103473">
    <property type="entry name" value="MFS general substrate transporter"/>
    <property type="match status" value="1"/>
</dbReference>
<evidence type="ECO:0000256" key="3">
    <source>
        <dbReference type="ARBA" id="ARBA00022448"/>
    </source>
</evidence>
<feature type="transmembrane region" description="Helical" evidence="7">
    <location>
        <begin position="293"/>
        <end position="316"/>
    </location>
</feature>
<evidence type="ECO:0000256" key="5">
    <source>
        <dbReference type="ARBA" id="ARBA00022989"/>
    </source>
</evidence>
<dbReference type="PANTHER" id="PTHR23511">
    <property type="entry name" value="SYNAPTIC VESICLE GLYCOPROTEIN 2"/>
    <property type="match status" value="1"/>
</dbReference>
<feature type="transmembrane region" description="Helical" evidence="7">
    <location>
        <begin position="166"/>
        <end position="188"/>
    </location>
</feature>
<dbReference type="Proteomes" id="UP000029492">
    <property type="component" value="Chromosome"/>
</dbReference>
<feature type="transmembrane region" description="Helical" evidence="7">
    <location>
        <begin position="137"/>
        <end position="154"/>
    </location>
</feature>
<dbReference type="RefSeq" id="WP_244447710.1">
    <property type="nucleotide sequence ID" value="NZ_CP003811.1"/>
</dbReference>
<feature type="transmembrane region" description="Helical" evidence="7">
    <location>
        <begin position="444"/>
        <end position="463"/>
    </location>
</feature>
<feature type="domain" description="Major facilitator superfamily (MFS) profile" evidence="8">
    <location>
        <begin position="40"/>
        <end position="466"/>
    </location>
</feature>
<dbReference type="eggNOG" id="COG0477">
    <property type="taxonomic scope" value="Bacteria"/>
</dbReference>
<dbReference type="InterPro" id="IPR005829">
    <property type="entry name" value="Sugar_transporter_CS"/>
</dbReference>
<protein>
    <submittedName>
        <fullName evidence="9">Major facilitator superfamily MFS 1</fullName>
    </submittedName>
</protein>
<organism evidence="9 10">
    <name type="scientific">Methylobacterium oryzae CBMB20</name>
    <dbReference type="NCBI Taxonomy" id="693986"/>
    <lineage>
        <taxon>Bacteria</taxon>
        <taxon>Pseudomonadati</taxon>
        <taxon>Pseudomonadota</taxon>
        <taxon>Alphaproteobacteria</taxon>
        <taxon>Hyphomicrobiales</taxon>
        <taxon>Methylobacteriaceae</taxon>
        <taxon>Methylobacterium</taxon>
    </lineage>
</organism>
<dbReference type="GO" id="GO:0022857">
    <property type="term" value="F:transmembrane transporter activity"/>
    <property type="evidence" value="ECO:0007669"/>
    <property type="project" value="InterPro"/>
</dbReference>
<dbReference type="PANTHER" id="PTHR23511:SF34">
    <property type="entry name" value="SYNAPTIC VESICLE GLYCOPROTEIN 2"/>
    <property type="match status" value="1"/>
</dbReference>
<dbReference type="PROSITE" id="PS00217">
    <property type="entry name" value="SUGAR_TRANSPORT_2"/>
    <property type="match status" value="1"/>
</dbReference>
<keyword evidence="3" id="KW-0813">Transport</keyword>
<dbReference type="HOGENOM" id="CLU_001265_46_6_5"/>
<name>A0A089P0Z0_9HYPH</name>
<dbReference type="Gene3D" id="1.20.1250.20">
    <property type="entry name" value="MFS general substrate transporter like domains"/>
    <property type="match status" value="1"/>
</dbReference>
<evidence type="ECO:0000256" key="6">
    <source>
        <dbReference type="ARBA" id="ARBA00023136"/>
    </source>
</evidence>
<keyword evidence="4 7" id="KW-0812">Transmembrane</keyword>
<dbReference type="PROSITE" id="PS50850">
    <property type="entry name" value="MFS"/>
    <property type="match status" value="1"/>
</dbReference>
<evidence type="ECO:0000256" key="1">
    <source>
        <dbReference type="ARBA" id="ARBA00004141"/>
    </source>
</evidence>
<comment type="similarity">
    <text evidence="2">Belongs to the major facilitator superfamily. Sugar transporter (TC 2.A.1.1) family.</text>
</comment>
<dbReference type="AlphaFoldDB" id="A0A089P0Z0"/>
<evidence type="ECO:0000313" key="9">
    <source>
        <dbReference type="EMBL" id="AIQ93332.1"/>
    </source>
</evidence>
<reference evidence="9 10" key="1">
    <citation type="journal article" date="2014" name="PLoS ONE">
        <title>Genome Information of Methylobacterium oryzae, a Plant-Probiotic Methylotroph in the Phyllosphere.</title>
        <authorList>
            <person name="Kwak M.J."/>
            <person name="Jeong H."/>
            <person name="Madhaiyan M."/>
            <person name="Lee Y."/>
            <person name="Sa T.M."/>
            <person name="Oh T.K."/>
            <person name="Kim J.F."/>
        </authorList>
    </citation>
    <scope>NUCLEOTIDE SEQUENCE [LARGE SCALE GENOMIC DNA]</scope>
    <source>
        <strain evidence="9 10">CBMB20</strain>
    </source>
</reference>
<dbReference type="EMBL" id="CP003811">
    <property type="protein sequence ID" value="AIQ93332.1"/>
    <property type="molecule type" value="Genomic_DNA"/>
</dbReference>
<evidence type="ECO:0000256" key="7">
    <source>
        <dbReference type="SAM" id="Phobius"/>
    </source>
</evidence>
<evidence type="ECO:0000259" key="8">
    <source>
        <dbReference type="PROSITE" id="PS50850"/>
    </source>
</evidence>
<dbReference type="InterPro" id="IPR020846">
    <property type="entry name" value="MFS_dom"/>
</dbReference>
<evidence type="ECO:0000256" key="2">
    <source>
        <dbReference type="ARBA" id="ARBA00010992"/>
    </source>
</evidence>
<dbReference type="STRING" id="693986.MOC_5577"/>
<feature type="transmembrane region" description="Helical" evidence="7">
    <location>
        <begin position="328"/>
        <end position="349"/>
    </location>
</feature>
<dbReference type="GO" id="GO:0016020">
    <property type="term" value="C:membrane"/>
    <property type="evidence" value="ECO:0007669"/>
    <property type="project" value="UniProtKB-SubCell"/>
</dbReference>
<feature type="transmembrane region" description="Helical" evidence="7">
    <location>
        <begin position="415"/>
        <end position="438"/>
    </location>
</feature>
<feature type="transmembrane region" description="Helical" evidence="7">
    <location>
        <begin position="356"/>
        <end position="375"/>
    </location>
</feature>
<evidence type="ECO:0000256" key="4">
    <source>
        <dbReference type="ARBA" id="ARBA00022692"/>
    </source>
</evidence>
<feature type="transmembrane region" description="Helical" evidence="7">
    <location>
        <begin position="79"/>
        <end position="98"/>
    </location>
</feature>
<dbReference type="KEGG" id="mor:MOC_5577"/>
<feature type="transmembrane region" description="Helical" evidence="7">
    <location>
        <begin position="110"/>
        <end position="131"/>
    </location>
</feature>
<gene>
    <name evidence="9" type="ORF">MOC_5577</name>
</gene>
<dbReference type="InterPro" id="IPR005828">
    <property type="entry name" value="MFS_sugar_transport-like"/>
</dbReference>
<feature type="transmembrane region" description="Helical" evidence="7">
    <location>
        <begin position="36"/>
        <end position="67"/>
    </location>
</feature>
<proteinExistence type="inferred from homology"/>
<keyword evidence="5 7" id="KW-1133">Transmembrane helix</keyword>
<feature type="transmembrane region" description="Helical" evidence="7">
    <location>
        <begin position="381"/>
        <end position="403"/>
    </location>
</feature>
<keyword evidence="6 7" id="KW-0472">Membrane</keyword>
<keyword evidence="10" id="KW-1185">Reference proteome</keyword>
<evidence type="ECO:0000313" key="10">
    <source>
        <dbReference type="Proteomes" id="UP000029492"/>
    </source>
</evidence>
<feature type="transmembrane region" description="Helical" evidence="7">
    <location>
        <begin position="200"/>
        <end position="219"/>
    </location>
</feature>
<dbReference type="Pfam" id="PF00083">
    <property type="entry name" value="Sugar_tr"/>
    <property type="match status" value="1"/>
</dbReference>